<sequence length="96" mass="10707">IHDSGDVPNTDVGKGWILATSSYWRNSVNSCYSSTNCSDDNYALDFYNTLSEVIKKLLGYKIICGDMNAQISPLEFDGFSFGKKTNRNGQFMLDMA</sequence>
<evidence type="ECO:0000313" key="2">
    <source>
        <dbReference type="Proteomes" id="UP001159405"/>
    </source>
</evidence>
<dbReference type="Gene3D" id="3.60.10.10">
    <property type="entry name" value="Endonuclease/exonuclease/phosphatase"/>
    <property type="match status" value="1"/>
</dbReference>
<proteinExistence type="predicted"/>
<organism evidence="1 2">
    <name type="scientific">Porites lobata</name>
    <dbReference type="NCBI Taxonomy" id="104759"/>
    <lineage>
        <taxon>Eukaryota</taxon>
        <taxon>Metazoa</taxon>
        <taxon>Cnidaria</taxon>
        <taxon>Anthozoa</taxon>
        <taxon>Hexacorallia</taxon>
        <taxon>Scleractinia</taxon>
        <taxon>Fungiina</taxon>
        <taxon>Poritidae</taxon>
        <taxon>Porites</taxon>
    </lineage>
</organism>
<comment type="caution">
    <text evidence="1">The sequence shown here is derived from an EMBL/GenBank/DDBJ whole genome shotgun (WGS) entry which is preliminary data.</text>
</comment>
<gene>
    <name evidence="1" type="ORF">PLOB_00036337</name>
</gene>
<feature type="non-terminal residue" evidence="1">
    <location>
        <position position="1"/>
    </location>
</feature>
<dbReference type="EMBL" id="CALNXK010000050">
    <property type="protein sequence ID" value="CAH3131917.1"/>
    <property type="molecule type" value="Genomic_DNA"/>
</dbReference>
<name>A0ABN8P6I5_9CNID</name>
<reference evidence="1 2" key="1">
    <citation type="submission" date="2022-05" db="EMBL/GenBank/DDBJ databases">
        <authorList>
            <consortium name="Genoscope - CEA"/>
            <person name="William W."/>
        </authorList>
    </citation>
    <scope>NUCLEOTIDE SEQUENCE [LARGE SCALE GENOMIC DNA]</scope>
</reference>
<dbReference type="InterPro" id="IPR036691">
    <property type="entry name" value="Endo/exonu/phosph_ase_sf"/>
</dbReference>
<feature type="non-terminal residue" evidence="1">
    <location>
        <position position="96"/>
    </location>
</feature>
<evidence type="ECO:0000313" key="1">
    <source>
        <dbReference type="EMBL" id="CAH3131917.1"/>
    </source>
</evidence>
<accession>A0ABN8P6I5</accession>
<protein>
    <submittedName>
        <fullName evidence="1">Uncharacterized protein</fullName>
    </submittedName>
</protein>
<dbReference type="Proteomes" id="UP001159405">
    <property type="component" value="Unassembled WGS sequence"/>
</dbReference>
<keyword evidence="2" id="KW-1185">Reference proteome</keyword>